<evidence type="ECO:0000256" key="2">
    <source>
        <dbReference type="SAM" id="Phobius"/>
    </source>
</evidence>
<feature type="region of interest" description="Disordered" evidence="1">
    <location>
        <begin position="239"/>
        <end position="264"/>
    </location>
</feature>
<feature type="region of interest" description="Disordered" evidence="1">
    <location>
        <begin position="97"/>
        <end position="122"/>
    </location>
</feature>
<feature type="transmembrane region" description="Helical" evidence="2">
    <location>
        <begin position="318"/>
        <end position="339"/>
    </location>
</feature>
<dbReference type="RefSeq" id="XP_031935988.1">
    <property type="nucleotide sequence ID" value="XM_032085465.1"/>
</dbReference>
<proteinExistence type="predicted"/>
<sequence length="343" mass="38500">MSKSPIESHMPKPKKDIQRPSGSESPEVQHVEMASGPGASSHSNPIDLSDECQLYSRTPLPSRTLANARAALQQLVLRSRYGSSYIFEGCGSHDSINLPQPPPARVVGQSGVSSPRRSSSHSAGFDVRCAQEHALPEISFGANAPMPRWRIEHIHPLLARGSPTLRWVFDSGTDFAQFGWSEDMIYEYAYRWLEEALNDPSFGLYTRSNILDGHGEDPLPTLPPAPSTCYFQRWSQSSRTSDNCKDKADASEAPKQPSRTEQPFSGYHGIHNNYMFDFESSEGCNETDLELGRHKSTQMSGEATMDENQSMQFNGYRWVWFSIAFLVLSMFLCLFLYAFRIIK</sequence>
<evidence type="ECO:0000256" key="1">
    <source>
        <dbReference type="SAM" id="MobiDB-lite"/>
    </source>
</evidence>
<evidence type="ECO:0000313" key="4">
    <source>
        <dbReference type="Proteomes" id="UP000325579"/>
    </source>
</evidence>
<accession>A0A5N7CXK1</accession>
<name>A0A5N7CXK1_9EURO</name>
<keyword evidence="2" id="KW-0472">Membrane</keyword>
<dbReference type="EMBL" id="ML736851">
    <property type="protein sequence ID" value="KAE8398669.1"/>
    <property type="molecule type" value="Genomic_DNA"/>
</dbReference>
<keyword evidence="2" id="KW-1133">Transmembrane helix</keyword>
<protein>
    <submittedName>
        <fullName evidence="3">Uncharacterized protein</fullName>
    </submittedName>
</protein>
<feature type="compositionally biased region" description="Low complexity" evidence="1">
    <location>
        <begin position="105"/>
        <end position="122"/>
    </location>
</feature>
<feature type="compositionally biased region" description="Basic and acidic residues" evidence="1">
    <location>
        <begin position="242"/>
        <end position="252"/>
    </location>
</feature>
<accession>A0A5N6HMF1</accession>
<organism evidence="3 4">
    <name type="scientific">Aspergillus pseudonomiae</name>
    <dbReference type="NCBI Taxonomy" id="1506151"/>
    <lineage>
        <taxon>Eukaryota</taxon>
        <taxon>Fungi</taxon>
        <taxon>Dikarya</taxon>
        <taxon>Ascomycota</taxon>
        <taxon>Pezizomycotina</taxon>
        <taxon>Eurotiomycetes</taxon>
        <taxon>Eurotiomycetidae</taxon>
        <taxon>Eurotiales</taxon>
        <taxon>Aspergillaceae</taxon>
        <taxon>Aspergillus</taxon>
        <taxon>Aspergillus subgen. Circumdati</taxon>
    </lineage>
</organism>
<reference evidence="3 4" key="1">
    <citation type="submission" date="2019-04" db="EMBL/GenBank/DDBJ databases">
        <authorList>
            <consortium name="DOE Joint Genome Institute"/>
            <person name="Mondo S."/>
            <person name="Kjaerbolling I."/>
            <person name="Vesth T."/>
            <person name="Frisvad J.C."/>
            <person name="Nybo J.L."/>
            <person name="Theobald S."/>
            <person name="Kildgaard S."/>
            <person name="Isbrandt T."/>
            <person name="Kuo A."/>
            <person name="Sato A."/>
            <person name="Lyhne E.K."/>
            <person name="Kogle M.E."/>
            <person name="Wiebenga A."/>
            <person name="Kun R.S."/>
            <person name="Lubbers R.J."/>
            <person name="Makela M.R."/>
            <person name="Barry K."/>
            <person name="Chovatia M."/>
            <person name="Clum A."/>
            <person name="Daum C."/>
            <person name="Haridas S."/>
            <person name="He G."/>
            <person name="LaButti K."/>
            <person name="Lipzen A."/>
            <person name="Riley R."/>
            <person name="Salamov A."/>
            <person name="Simmons B.A."/>
            <person name="Magnuson J.K."/>
            <person name="Henrissat B."/>
            <person name="Mortensen U.H."/>
            <person name="Larsen T.O."/>
            <person name="Devries R.P."/>
            <person name="Grigoriev I.V."/>
            <person name="Machida M."/>
            <person name="Baker S.E."/>
            <person name="Andersen M.R."/>
            <person name="Cantor M.N."/>
            <person name="Hua S.X."/>
        </authorList>
    </citation>
    <scope>NUCLEOTIDE SEQUENCE [LARGE SCALE GENOMIC DNA]</scope>
    <source>
        <strain evidence="3 4">CBS 119388</strain>
    </source>
</reference>
<dbReference type="OrthoDB" id="4506111at2759"/>
<keyword evidence="2" id="KW-0812">Transmembrane</keyword>
<keyword evidence="4" id="KW-1185">Reference proteome</keyword>
<dbReference type="GeneID" id="43670156"/>
<feature type="compositionally biased region" description="Basic and acidic residues" evidence="1">
    <location>
        <begin position="9"/>
        <end position="18"/>
    </location>
</feature>
<feature type="region of interest" description="Disordered" evidence="1">
    <location>
        <begin position="1"/>
        <end position="47"/>
    </location>
</feature>
<dbReference type="AlphaFoldDB" id="A0A5N7CXK1"/>
<dbReference type="Proteomes" id="UP000325579">
    <property type="component" value="Unassembled WGS sequence"/>
</dbReference>
<gene>
    <name evidence="3" type="ORF">BDV37DRAFT_275899</name>
</gene>
<evidence type="ECO:0000313" key="3">
    <source>
        <dbReference type="EMBL" id="KAE8398669.1"/>
    </source>
</evidence>